<feature type="transmembrane region" description="Helical" evidence="1">
    <location>
        <begin position="76"/>
        <end position="102"/>
    </location>
</feature>
<keyword evidence="1" id="KW-0812">Transmembrane</keyword>
<feature type="transmembrane region" description="Helical" evidence="1">
    <location>
        <begin position="195"/>
        <end position="217"/>
    </location>
</feature>
<name>A0A656YVM3_9EURY</name>
<accession>A0A656YVM3</accession>
<dbReference type="EMBL" id="LHXT01000053">
    <property type="protein sequence ID" value="KXA97419.1"/>
    <property type="molecule type" value="Genomic_DNA"/>
</dbReference>
<feature type="transmembrane region" description="Helical" evidence="1">
    <location>
        <begin position="139"/>
        <end position="159"/>
    </location>
</feature>
<dbReference type="Proteomes" id="UP000070257">
    <property type="component" value="Unassembled WGS sequence"/>
</dbReference>
<evidence type="ECO:0000313" key="3">
    <source>
        <dbReference type="Proteomes" id="UP000070257"/>
    </source>
</evidence>
<gene>
    <name evidence="2" type="ORF">AKJ39_03335</name>
</gene>
<dbReference type="GO" id="GO:0140359">
    <property type="term" value="F:ABC-type transporter activity"/>
    <property type="evidence" value="ECO:0007669"/>
    <property type="project" value="InterPro"/>
</dbReference>
<reference evidence="2 3" key="1">
    <citation type="journal article" date="2016" name="Sci. Rep.">
        <title>Metabolic traits of an uncultured archaeal lineage -MSBL1- from brine pools of the Red Sea.</title>
        <authorList>
            <person name="Mwirichia R."/>
            <person name="Alam I."/>
            <person name="Rashid M."/>
            <person name="Vinu M."/>
            <person name="Ba-Alawi W."/>
            <person name="Anthony Kamau A."/>
            <person name="Kamanda Ngugi D."/>
            <person name="Goker M."/>
            <person name="Klenk H.P."/>
            <person name="Bajic V."/>
            <person name="Stingl U."/>
        </authorList>
    </citation>
    <scope>NUCLEOTIDE SEQUENCE [LARGE SCALE GENOMIC DNA]</scope>
    <source>
        <strain evidence="2">SCGC-AAA259J03</strain>
    </source>
</reference>
<feature type="transmembrane region" description="Helical" evidence="1">
    <location>
        <begin position="114"/>
        <end position="133"/>
    </location>
</feature>
<organism evidence="2 3">
    <name type="scientific">candidate division MSBL1 archaeon SCGC-AAA259J03</name>
    <dbReference type="NCBI Taxonomy" id="1698269"/>
    <lineage>
        <taxon>Archaea</taxon>
        <taxon>Methanobacteriati</taxon>
        <taxon>Methanobacteriota</taxon>
        <taxon>candidate division MSBL1</taxon>
    </lineage>
</organism>
<sequence>MKKEEILKWEGLLSDMSRPHYTTWVMSEAVIGGFGFLAFLVCVAVSYDSVAGEFENGHVKTLLTKPLAKSEFYMGKYLACSLLVISALLLLTGVGASGYLIFESQELRGNLIPVFGTVVYSSLPFLSIVFAVGTITKKSAAAVIVTFLVFFVQQFMYFLPGTIGQWITKLMPTVAMQKLLTTAAGLQSSPTAGSFATALVSTIIYIIAPLLIGLYHLNTTDISP</sequence>
<evidence type="ECO:0008006" key="4">
    <source>
        <dbReference type="Google" id="ProtNLM"/>
    </source>
</evidence>
<dbReference type="AlphaFoldDB" id="A0A656YVM3"/>
<proteinExistence type="predicted"/>
<dbReference type="Pfam" id="PF12679">
    <property type="entry name" value="ABC2_membrane_2"/>
    <property type="match status" value="1"/>
</dbReference>
<evidence type="ECO:0000313" key="2">
    <source>
        <dbReference type="EMBL" id="KXA97419.1"/>
    </source>
</evidence>
<dbReference type="PANTHER" id="PTHR43471">
    <property type="entry name" value="ABC TRANSPORTER PERMEASE"/>
    <property type="match status" value="1"/>
</dbReference>
<keyword evidence="1" id="KW-0472">Membrane</keyword>
<dbReference type="GO" id="GO:0005886">
    <property type="term" value="C:plasma membrane"/>
    <property type="evidence" value="ECO:0007669"/>
    <property type="project" value="UniProtKB-SubCell"/>
</dbReference>
<comment type="caution">
    <text evidence="2">The sequence shown here is derived from an EMBL/GenBank/DDBJ whole genome shotgun (WGS) entry which is preliminary data.</text>
</comment>
<feature type="transmembrane region" description="Helical" evidence="1">
    <location>
        <begin position="21"/>
        <end position="47"/>
    </location>
</feature>
<keyword evidence="1" id="KW-1133">Transmembrane helix</keyword>
<protein>
    <recommendedName>
        <fullName evidence="4">ABC transporter permease</fullName>
    </recommendedName>
</protein>
<evidence type="ECO:0000256" key="1">
    <source>
        <dbReference type="SAM" id="Phobius"/>
    </source>
</evidence>
<keyword evidence="3" id="KW-1185">Reference proteome</keyword>